<evidence type="ECO:0000313" key="3">
    <source>
        <dbReference type="Proteomes" id="UP001458880"/>
    </source>
</evidence>
<protein>
    <submittedName>
        <fullName evidence="2">Uncharacterized protein</fullName>
    </submittedName>
</protein>
<dbReference type="AlphaFoldDB" id="A0AAW1IXY8"/>
<proteinExistence type="predicted"/>
<evidence type="ECO:0000313" key="2">
    <source>
        <dbReference type="EMBL" id="KAK9695116.1"/>
    </source>
</evidence>
<accession>A0AAW1IXY8</accession>
<feature type="region of interest" description="Disordered" evidence="1">
    <location>
        <begin position="50"/>
        <end position="69"/>
    </location>
</feature>
<dbReference type="Proteomes" id="UP001458880">
    <property type="component" value="Unassembled WGS sequence"/>
</dbReference>
<dbReference type="Gene3D" id="3.30.420.10">
    <property type="entry name" value="Ribonuclease H-like superfamily/Ribonuclease H"/>
    <property type="match status" value="1"/>
</dbReference>
<dbReference type="PANTHER" id="PTHR46060">
    <property type="entry name" value="MARINER MOS1 TRANSPOSASE-LIKE PROTEIN"/>
    <property type="match status" value="1"/>
</dbReference>
<dbReference type="InterPro" id="IPR052709">
    <property type="entry name" value="Transposase-MT_Hybrid"/>
</dbReference>
<keyword evidence="3" id="KW-1185">Reference proteome</keyword>
<comment type="caution">
    <text evidence="2">The sequence shown here is derived from an EMBL/GenBank/DDBJ whole genome shotgun (WGS) entry which is preliminary data.</text>
</comment>
<dbReference type="EMBL" id="JASPKY010000491">
    <property type="protein sequence ID" value="KAK9695116.1"/>
    <property type="molecule type" value="Genomic_DNA"/>
</dbReference>
<organism evidence="2 3">
    <name type="scientific">Popillia japonica</name>
    <name type="common">Japanese beetle</name>
    <dbReference type="NCBI Taxonomy" id="7064"/>
    <lineage>
        <taxon>Eukaryota</taxon>
        <taxon>Metazoa</taxon>
        <taxon>Ecdysozoa</taxon>
        <taxon>Arthropoda</taxon>
        <taxon>Hexapoda</taxon>
        <taxon>Insecta</taxon>
        <taxon>Pterygota</taxon>
        <taxon>Neoptera</taxon>
        <taxon>Endopterygota</taxon>
        <taxon>Coleoptera</taxon>
        <taxon>Polyphaga</taxon>
        <taxon>Scarabaeiformia</taxon>
        <taxon>Scarabaeidae</taxon>
        <taxon>Rutelinae</taxon>
        <taxon>Popillia</taxon>
    </lineage>
</organism>
<gene>
    <name evidence="2" type="ORF">QE152_g33071</name>
</gene>
<evidence type="ECO:0000256" key="1">
    <source>
        <dbReference type="SAM" id="MobiDB-lite"/>
    </source>
</evidence>
<reference evidence="2 3" key="1">
    <citation type="journal article" date="2024" name="BMC Genomics">
        <title>De novo assembly and annotation of Popillia japonica's genome with initial clues to its potential as an invasive pest.</title>
        <authorList>
            <person name="Cucini C."/>
            <person name="Boschi S."/>
            <person name="Funari R."/>
            <person name="Cardaioli E."/>
            <person name="Iannotti N."/>
            <person name="Marturano G."/>
            <person name="Paoli F."/>
            <person name="Bruttini M."/>
            <person name="Carapelli A."/>
            <person name="Frati F."/>
            <person name="Nardi F."/>
        </authorList>
    </citation>
    <scope>NUCLEOTIDE SEQUENCE [LARGE SCALE GENOMIC DNA]</scope>
    <source>
        <strain evidence="2">DMR45628</strain>
    </source>
</reference>
<name>A0AAW1IXY8_POPJA</name>
<dbReference type="PANTHER" id="PTHR46060:SF1">
    <property type="entry name" value="MARINER MOS1 TRANSPOSASE-LIKE PROTEIN"/>
    <property type="match status" value="1"/>
</dbReference>
<sequence>MLTEENKRQQKEASEQLLECYRCEGDEFLFKIATGDESWIRHYDTEEKRQSMEYQHRNSPKPKKFKTTPSANKFSCPLLDRLSPSRLFARASFKRHIAKHFLFTLVNVEKSDRGQRFCTLVALIYRWFLAIPGSTNNSSRSGYV</sequence>
<dbReference type="InterPro" id="IPR036397">
    <property type="entry name" value="RNaseH_sf"/>
</dbReference>
<dbReference type="GO" id="GO:0003676">
    <property type="term" value="F:nucleic acid binding"/>
    <property type="evidence" value="ECO:0007669"/>
    <property type="project" value="InterPro"/>
</dbReference>